<accession>A0A0G4GJ45</accession>
<gene>
    <name evidence="6" type="ORF">Vbra_17956</name>
</gene>
<keyword evidence="3" id="KW-0274">FAD</keyword>
<evidence type="ECO:0000259" key="5">
    <source>
        <dbReference type="Pfam" id="PF01494"/>
    </source>
</evidence>
<keyword evidence="7" id="KW-1185">Reference proteome</keyword>
<feature type="region of interest" description="Disordered" evidence="4">
    <location>
        <begin position="238"/>
        <end position="265"/>
    </location>
</feature>
<dbReference type="InterPro" id="IPR050641">
    <property type="entry name" value="RIFMO-like"/>
</dbReference>
<organism evidence="6 7">
    <name type="scientific">Vitrella brassicaformis (strain CCMP3155)</name>
    <dbReference type="NCBI Taxonomy" id="1169540"/>
    <lineage>
        <taxon>Eukaryota</taxon>
        <taxon>Sar</taxon>
        <taxon>Alveolata</taxon>
        <taxon>Colpodellida</taxon>
        <taxon>Vitrellaceae</taxon>
        <taxon>Vitrella</taxon>
    </lineage>
</organism>
<feature type="domain" description="FAD-binding" evidence="5">
    <location>
        <begin position="295"/>
        <end position="440"/>
    </location>
</feature>
<dbReference type="STRING" id="1169540.A0A0G4GJ45"/>
<dbReference type="EMBL" id="CDMY01000684">
    <property type="protein sequence ID" value="CEM29864.1"/>
    <property type="molecule type" value="Genomic_DNA"/>
</dbReference>
<dbReference type="PhylomeDB" id="A0A0G4GJ45"/>
<evidence type="ECO:0000313" key="6">
    <source>
        <dbReference type="EMBL" id="CEM29864.1"/>
    </source>
</evidence>
<dbReference type="SUPFAM" id="SSF51905">
    <property type="entry name" value="FAD/NAD(P)-binding domain"/>
    <property type="match status" value="1"/>
</dbReference>
<dbReference type="GO" id="GO:0071949">
    <property type="term" value="F:FAD binding"/>
    <property type="evidence" value="ECO:0007669"/>
    <property type="project" value="InterPro"/>
</dbReference>
<feature type="region of interest" description="Disordered" evidence="4">
    <location>
        <begin position="708"/>
        <end position="734"/>
    </location>
</feature>
<dbReference type="GO" id="GO:0016709">
    <property type="term" value="F:oxidoreductase activity, acting on paired donors, with incorporation or reduction of molecular oxygen, NAD(P)H as one donor, and incorporation of one atom of oxygen"/>
    <property type="evidence" value="ECO:0007669"/>
    <property type="project" value="UniProtKB-ARBA"/>
</dbReference>
<evidence type="ECO:0000256" key="1">
    <source>
        <dbReference type="ARBA" id="ARBA00001974"/>
    </source>
</evidence>
<name>A0A0G4GJ45_VITBC</name>
<evidence type="ECO:0000256" key="3">
    <source>
        <dbReference type="ARBA" id="ARBA00022827"/>
    </source>
</evidence>
<evidence type="ECO:0000313" key="7">
    <source>
        <dbReference type="Proteomes" id="UP000041254"/>
    </source>
</evidence>
<dbReference type="Proteomes" id="UP000041254">
    <property type="component" value="Unassembled WGS sequence"/>
</dbReference>
<sequence>MASAEPSPPASLQASVVIISNGVSGLTLALDLARRHVDWLLVDTRATEEATRGMLSRALSNSEVLDDGDLPVLEEGGRAAVLHKQTMDILQNLGVSDDVLNAGEALTSERLMIDGNVTADAHFNSDANLTEPVVVNLSSVETILTDRLAQLGQADRIHRGLTIDHLSLGATPTQELINLTLVPVTASPTTPAATAAAARGSPTAPPTPPPIPLSCRWVVACDGRRSIVKQKVAKLKEFKRDEPGETETAAEEQTPAPHQPPSLSANPLLAFIPRATTPPPPPTEFVVADMQVNWHVPLARNRAHVLVGSKGGGGLVTVVPIDDDSWRTVSCRPSRDVAGSLQLMPTKEELQLIISIVYPGSVIERVDWATCVPIHDKYEWTYDLARRVFLCGDAAQLRLPFHDQSINAAIQDGFNLSWKMGLVLGQQMQPSLLDTYAREMLICQALQRAKALKYREYFESGALAYRMCLPLLPYVALCCQAQNPCEWLGPTLTSLQKYRPLPTKDSPLFGQAATIKGAVQPGAVAPDAKIALVHEGEVRFTRLLQAIAGPLHTLVLVLRVPASASGGGSMLSASGGQHRWSSCLGTCVVGVPPPVTLMDQCGDDTTTESSRIHLTGGLQSLLSLASKAVTRSTSSHRGVSSTNTTMTSTGSIDSPPDSSVQQQEVQDMQQLMRPPPPPLRIMLLFTAGRPSLVPVLDSRSALTTANTNTSITTSSGSTPPAGTAAPTPGGASSGNLLEQINTKFKTSLGSVGPDVGGLQSAWDVEGAFWDMYGLGVCPLSRLETASFCLIRPDGILSHQGRADDVVAEKQLLDCLDRCFANGPAPDKDETMLKAPISFP</sequence>
<dbReference type="Gene3D" id="3.50.50.60">
    <property type="entry name" value="FAD/NAD(P)-binding domain"/>
    <property type="match status" value="2"/>
</dbReference>
<dbReference type="InterPro" id="IPR036188">
    <property type="entry name" value="FAD/NAD-bd_sf"/>
</dbReference>
<dbReference type="PANTHER" id="PTHR43004:SF19">
    <property type="entry name" value="BINDING MONOOXYGENASE, PUTATIVE (JCVI)-RELATED"/>
    <property type="match status" value="1"/>
</dbReference>
<feature type="region of interest" description="Disordered" evidence="4">
    <location>
        <begin position="632"/>
        <end position="676"/>
    </location>
</feature>
<reference evidence="6 7" key="1">
    <citation type="submission" date="2014-11" db="EMBL/GenBank/DDBJ databases">
        <authorList>
            <person name="Zhu J."/>
            <person name="Qi W."/>
            <person name="Song R."/>
        </authorList>
    </citation>
    <scope>NUCLEOTIDE SEQUENCE [LARGE SCALE GENOMIC DNA]</scope>
</reference>
<dbReference type="VEuPathDB" id="CryptoDB:Vbra_17956"/>
<evidence type="ECO:0000256" key="2">
    <source>
        <dbReference type="ARBA" id="ARBA00022630"/>
    </source>
</evidence>
<dbReference type="InterPro" id="IPR002938">
    <property type="entry name" value="FAD-bd"/>
</dbReference>
<feature type="compositionally biased region" description="Low complexity" evidence="4">
    <location>
        <begin position="640"/>
        <end position="672"/>
    </location>
</feature>
<dbReference type="PRINTS" id="PR00420">
    <property type="entry name" value="RNGMNOXGNASE"/>
</dbReference>
<comment type="cofactor">
    <cofactor evidence="1">
        <name>FAD</name>
        <dbReference type="ChEBI" id="CHEBI:57692"/>
    </cofactor>
</comment>
<dbReference type="AlphaFoldDB" id="A0A0G4GJ45"/>
<proteinExistence type="predicted"/>
<dbReference type="InParanoid" id="A0A0G4GJ45"/>
<evidence type="ECO:0000256" key="4">
    <source>
        <dbReference type="SAM" id="MobiDB-lite"/>
    </source>
</evidence>
<keyword evidence="2" id="KW-0285">Flavoprotein</keyword>
<dbReference type="PANTHER" id="PTHR43004">
    <property type="entry name" value="TRK SYSTEM POTASSIUM UPTAKE PROTEIN"/>
    <property type="match status" value="1"/>
</dbReference>
<dbReference type="OrthoDB" id="1716816at2759"/>
<protein>
    <recommendedName>
        <fullName evidence="5">FAD-binding domain-containing protein</fullName>
    </recommendedName>
</protein>
<feature type="domain" description="FAD-binding" evidence="5">
    <location>
        <begin position="76"/>
        <end position="154"/>
    </location>
</feature>
<dbReference type="Pfam" id="PF01494">
    <property type="entry name" value="FAD_binding_3"/>
    <property type="match status" value="2"/>
</dbReference>